<dbReference type="Proteomes" id="UP001281147">
    <property type="component" value="Unassembled WGS sequence"/>
</dbReference>
<organism evidence="1 2">
    <name type="scientific">Vermiconidia calcicola</name>
    <dbReference type="NCBI Taxonomy" id="1690605"/>
    <lineage>
        <taxon>Eukaryota</taxon>
        <taxon>Fungi</taxon>
        <taxon>Dikarya</taxon>
        <taxon>Ascomycota</taxon>
        <taxon>Pezizomycotina</taxon>
        <taxon>Dothideomycetes</taxon>
        <taxon>Dothideomycetidae</taxon>
        <taxon>Mycosphaerellales</taxon>
        <taxon>Extremaceae</taxon>
        <taxon>Vermiconidia</taxon>
    </lineage>
</organism>
<gene>
    <name evidence="1" type="ORF">LTR37_009169</name>
</gene>
<name>A0ACC3N8A0_9PEZI</name>
<proteinExistence type="predicted"/>
<sequence length="481" mass="52118">MESPHELEHYTHHAKGTSSQGAGLRPSDQDRNDLQVRGVDPAFNRNFRAPGSIAYTLNSIISPEYFLTSLAFLLYNGGRALLTFGLLAHLPGLACLYWSLGEMMSMAPTAGGQYRFVAENAPKSVAKQLSYVVGWLGVLGWQSFLTAVCFATATVIQGLIVLHNPNYAAPAWHGVLLTIMVVTISLGINVLLLRRLPYLEAAVLVLRFASIIFAFAALGSLPRASTHAVITELGTGGWSNPGMNILVGAPNCYLAISGLDCLWHLSEEVVDASEKLPLVLWRSVGISWIFALITTVLLAVYIPDISRILKSPTGYPFIEVFYEAFGYLYAPGARTLTTVLVALFLVTSVTATANQVTASSRQLFGFARDGGIPFASIVTAMVHFDETPVPIWSISAVCLIVSALACIYLASPTALNAFNSLAGVALAASYMTCIGVMLWSRITNYEMPHSKRTRWSLDRTTGVVVNVVALVYTSFNFVFML</sequence>
<keyword evidence="2" id="KW-1185">Reference proteome</keyword>
<reference evidence="1" key="1">
    <citation type="submission" date="2023-07" db="EMBL/GenBank/DDBJ databases">
        <title>Black Yeasts Isolated from many extreme environments.</title>
        <authorList>
            <person name="Coleine C."/>
            <person name="Stajich J.E."/>
            <person name="Selbmann L."/>
        </authorList>
    </citation>
    <scope>NUCLEOTIDE SEQUENCE</scope>
    <source>
        <strain evidence="1">CCFEE 5714</strain>
    </source>
</reference>
<dbReference type="EMBL" id="JAUTXU010000071">
    <property type="protein sequence ID" value="KAK3712078.1"/>
    <property type="molecule type" value="Genomic_DNA"/>
</dbReference>
<evidence type="ECO:0000313" key="1">
    <source>
        <dbReference type="EMBL" id="KAK3712078.1"/>
    </source>
</evidence>
<protein>
    <submittedName>
        <fullName evidence="1">Uncharacterized protein</fullName>
    </submittedName>
</protein>
<accession>A0ACC3N8A0</accession>
<comment type="caution">
    <text evidence="1">The sequence shown here is derived from an EMBL/GenBank/DDBJ whole genome shotgun (WGS) entry which is preliminary data.</text>
</comment>
<evidence type="ECO:0000313" key="2">
    <source>
        <dbReference type="Proteomes" id="UP001281147"/>
    </source>
</evidence>